<keyword evidence="12" id="KW-0456">Lyase</keyword>
<dbReference type="EMBL" id="JADBHS010000012">
    <property type="protein sequence ID" value="MBE2986815.1"/>
    <property type="molecule type" value="Genomic_DNA"/>
</dbReference>
<name>A0ABD4JJU8_9BACT</name>
<keyword evidence="8" id="KW-0479">Metal-binding</keyword>
<comment type="caution">
    <text evidence="16">The sequence shown here is derived from an EMBL/GenBank/DDBJ whole genome shotgun (WGS) entry which is preliminary data.</text>
</comment>
<evidence type="ECO:0000256" key="6">
    <source>
        <dbReference type="ARBA" id="ARBA00022485"/>
    </source>
</evidence>
<reference evidence="16 17" key="1">
    <citation type="submission" date="2020-10" db="EMBL/GenBank/DDBJ databases">
        <title>Campylobacter californiensis sp. nov. isolated from cattle and feral swine in California.</title>
        <authorList>
            <person name="Miller W.G."/>
        </authorList>
    </citation>
    <scope>NUCLEOTIDE SEQUENCE [LARGE SCALE GENOMIC DNA]</scope>
    <source>
        <strain evidence="16 17">RM12919</strain>
    </source>
</reference>
<dbReference type="InterPro" id="IPR013785">
    <property type="entry name" value="Aldolase_TIM"/>
</dbReference>
<comment type="cofactor">
    <cofactor evidence="1">
        <name>[4Fe-4S] cluster</name>
        <dbReference type="ChEBI" id="CHEBI:49883"/>
    </cofactor>
</comment>
<feature type="domain" description="Radical SAM core" evidence="15">
    <location>
        <begin position="20"/>
        <end position="263"/>
    </location>
</feature>
<dbReference type="GO" id="GO:0051539">
    <property type="term" value="F:4 iron, 4 sulfur cluster binding"/>
    <property type="evidence" value="ECO:0007669"/>
    <property type="project" value="UniProtKB-KW"/>
</dbReference>
<proteinExistence type="inferred from homology"/>
<dbReference type="Proteomes" id="UP001318760">
    <property type="component" value="Unassembled WGS sequence"/>
</dbReference>
<evidence type="ECO:0000256" key="3">
    <source>
        <dbReference type="ARBA" id="ARBA00005155"/>
    </source>
</evidence>
<dbReference type="CDD" id="cd01335">
    <property type="entry name" value="Radical_SAM"/>
    <property type="match status" value="1"/>
</dbReference>
<sequence>MNFYTNTILDNHPCFNKKASANYGRVHLPVAPNCNIQCNFCNRMYDCANENRPGVTGRVQSPDEAVEFVERLFKFRQDISVIGIAGPGDPMCDADKTLSTFEKCRSRFANTMLCLSTNGLALPEHVDDIVRLGVSHVTVTVNAVTPDIGSKVYAWVRYKNRNYYAKEGARILQECQDEGIRKLKEAGMIVKINTVAIPGVNMEHIPWIAKKAKDWQVDIMNCMAMIPVHDTPFANIQTPSREEIHHVRKSIGSTIRQMTHCGRCRADACGKLHENQKELFDDSF</sequence>
<comment type="pathway">
    <text evidence="3">Cofactor biosynthesis; Fe-Mo cofactor biosynthesis.</text>
</comment>
<dbReference type="PANTHER" id="PTHR43787">
    <property type="entry name" value="FEMO COFACTOR BIOSYNTHESIS PROTEIN NIFB-RELATED"/>
    <property type="match status" value="1"/>
</dbReference>
<evidence type="ECO:0000313" key="17">
    <source>
        <dbReference type="Proteomes" id="UP001318760"/>
    </source>
</evidence>
<keyword evidence="6" id="KW-0004">4Fe-4S</keyword>
<dbReference type="SUPFAM" id="SSF102114">
    <property type="entry name" value="Radical SAM enzymes"/>
    <property type="match status" value="1"/>
</dbReference>
<dbReference type="SFLD" id="SFLDG01067">
    <property type="entry name" value="SPASM/twitch_domain_containing"/>
    <property type="match status" value="1"/>
</dbReference>
<dbReference type="GO" id="GO:0046872">
    <property type="term" value="F:metal ion binding"/>
    <property type="evidence" value="ECO:0007669"/>
    <property type="project" value="UniProtKB-KW"/>
</dbReference>
<evidence type="ECO:0000256" key="1">
    <source>
        <dbReference type="ARBA" id="ARBA00001966"/>
    </source>
</evidence>
<comment type="similarity">
    <text evidence="4">Belongs to the radical SAM superfamily. NifB family.</text>
</comment>
<evidence type="ECO:0000256" key="10">
    <source>
        <dbReference type="ARBA" id="ARBA00023014"/>
    </source>
</evidence>
<dbReference type="PROSITE" id="PS51918">
    <property type="entry name" value="RADICAL_SAM"/>
    <property type="match status" value="1"/>
</dbReference>
<dbReference type="InterPro" id="IPR006638">
    <property type="entry name" value="Elp3/MiaA/NifB-like_rSAM"/>
</dbReference>
<accession>A0ABD4JJU8</accession>
<protein>
    <recommendedName>
        <fullName evidence="5">FeMo cofactor biosynthesis protein NifB</fullName>
    </recommendedName>
    <alternativeName>
        <fullName evidence="14">Nitrogenase cofactor maturase NifB</fullName>
    </alternativeName>
    <alternativeName>
        <fullName evidence="13">Radical SAM assemblase NifB</fullName>
    </alternativeName>
</protein>
<dbReference type="InterPro" id="IPR058240">
    <property type="entry name" value="rSAM_sf"/>
</dbReference>
<evidence type="ECO:0000256" key="11">
    <source>
        <dbReference type="ARBA" id="ARBA00023231"/>
    </source>
</evidence>
<dbReference type="GO" id="GO:0016829">
    <property type="term" value="F:lyase activity"/>
    <property type="evidence" value="ECO:0007669"/>
    <property type="project" value="UniProtKB-KW"/>
</dbReference>
<evidence type="ECO:0000259" key="15">
    <source>
        <dbReference type="PROSITE" id="PS51918"/>
    </source>
</evidence>
<dbReference type="Gene3D" id="3.20.20.70">
    <property type="entry name" value="Aldolase class I"/>
    <property type="match status" value="1"/>
</dbReference>
<dbReference type="Pfam" id="PF04055">
    <property type="entry name" value="Radical_SAM"/>
    <property type="match status" value="1"/>
</dbReference>
<keyword evidence="11" id="KW-0535">Nitrogen fixation</keyword>
<evidence type="ECO:0000256" key="13">
    <source>
        <dbReference type="ARBA" id="ARBA00030926"/>
    </source>
</evidence>
<dbReference type="GO" id="GO:0032324">
    <property type="term" value="P:molybdopterin cofactor biosynthetic process"/>
    <property type="evidence" value="ECO:0007669"/>
    <property type="project" value="UniProtKB-ARBA"/>
</dbReference>
<keyword evidence="7" id="KW-0949">S-adenosyl-L-methionine</keyword>
<dbReference type="SFLD" id="SFLDS00029">
    <property type="entry name" value="Radical_SAM"/>
    <property type="match status" value="1"/>
</dbReference>
<evidence type="ECO:0000256" key="8">
    <source>
        <dbReference type="ARBA" id="ARBA00022723"/>
    </source>
</evidence>
<comment type="function">
    <text evidence="2">Involved in the biosynthesis of the iron-molybdenum cofactor (FeMo-co or M-cluster) found in the dinitrogenase enzyme of the nitrogenase complex in nitrogen-fixing microorganisms. NifB catalyzes the crucial step of radical SAM-dependent carbide insertion that occurs concomitant with the insertion of a 9th sulfur and the rearrangement/coupling of two [4Fe-4S] clusters into a [8Fe-9S-C] cluster, the precursor to the M-cluster.</text>
</comment>
<evidence type="ECO:0000256" key="7">
    <source>
        <dbReference type="ARBA" id="ARBA00022691"/>
    </source>
</evidence>
<dbReference type="AlphaFoldDB" id="A0ABD4JJU8"/>
<evidence type="ECO:0000256" key="5">
    <source>
        <dbReference type="ARBA" id="ARBA00021702"/>
    </source>
</evidence>
<dbReference type="InterPro" id="IPR007197">
    <property type="entry name" value="rSAM"/>
</dbReference>
<dbReference type="SMART" id="SM00729">
    <property type="entry name" value="Elp3"/>
    <property type="match status" value="1"/>
</dbReference>
<dbReference type="SFLD" id="SFLDF00281">
    <property type="entry name" value="FeMo_cofactor_biosynthesis_pro"/>
    <property type="match status" value="1"/>
</dbReference>
<dbReference type="PROSITE" id="PS01305">
    <property type="entry name" value="MOAA_NIFB_PQQE"/>
    <property type="match status" value="1"/>
</dbReference>
<evidence type="ECO:0000256" key="2">
    <source>
        <dbReference type="ARBA" id="ARBA00003522"/>
    </source>
</evidence>
<dbReference type="RefSeq" id="WP_336613515.1">
    <property type="nucleotide sequence ID" value="NZ_JADBHS010000012.1"/>
</dbReference>
<evidence type="ECO:0000313" key="16">
    <source>
        <dbReference type="EMBL" id="MBE2986815.1"/>
    </source>
</evidence>
<dbReference type="InterPro" id="IPR000385">
    <property type="entry name" value="MoaA_NifB_PqqE_Fe-S-bd_CS"/>
</dbReference>
<evidence type="ECO:0000256" key="14">
    <source>
        <dbReference type="ARBA" id="ARBA00032102"/>
    </source>
</evidence>
<evidence type="ECO:0000256" key="12">
    <source>
        <dbReference type="ARBA" id="ARBA00023239"/>
    </source>
</evidence>
<organism evidence="16 17">
    <name type="scientific">Campylobacter californiensis</name>
    <dbReference type="NCBI Taxonomy" id="1032243"/>
    <lineage>
        <taxon>Bacteria</taxon>
        <taxon>Pseudomonadati</taxon>
        <taxon>Campylobacterota</taxon>
        <taxon>Epsilonproteobacteria</taxon>
        <taxon>Campylobacterales</taxon>
        <taxon>Campylobacteraceae</taxon>
        <taxon>Campylobacter</taxon>
    </lineage>
</organism>
<dbReference type="SFLD" id="SFLDG01068">
    <property type="entry name" value="FeMo_cofactor_biosynthesis_pro"/>
    <property type="match status" value="1"/>
</dbReference>
<dbReference type="PANTHER" id="PTHR43787:SF13">
    <property type="entry name" value="FEMO COFACTOR BIOSYNTHESIS PROTEIN NIFB"/>
    <property type="match status" value="1"/>
</dbReference>
<evidence type="ECO:0000256" key="9">
    <source>
        <dbReference type="ARBA" id="ARBA00023004"/>
    </source>
</evidence>
<keyword evidence="10" id="KW-0411">Iron-sulfur</keyword>
<evidence type="ECO:0000256" key="4">
    <source>
        <dbReference type="ARBA" id="ARBA00006804"/>
    </source>
</evidence>
<gene>
    <name evidence="16" type="ORF">CCAL12919_06730</name>
</gene>
<keyword evidence="9" id="KW-0408">Iron</keyword>